<reference evidence="2" key="1">
    <citation type="journal article" date="2019" name="Int. J. Syst. Evol. Microbiol.">
        <title>The Global Catalogue of Microorganisms (GCM) 10K type strain sequencing project: providing services to taxonomists for standard genome sequencing and annotation.</title>
        <authorList>
            <consortium name="The Broad Institute Genomics Platform"/>
            <consortium name="The Broad Institute Genome Sequencing Center for Infectious Disease"/>
            <person name="Wu L."/>
            <person name="Ma J."/>
        </authorList>
    </citation>
    <scope>NUCLEOTIDE SEQUENCE [LARGE SCALE GENOMIC DNA]</scope>
    <source>
        <strain evidence="2">JCM 1365</strain>
    </source>
</reference>
<sequence>MTTSTEGTPEVTATWPQALAWRMERQLLDPVGSVPAADVVRRLGAVLSMDDALADLAVGTRSSTARPGDLASALADGSVIKAFAYRGAMHYLAPEDAGVYLAVRSAGRQWELKSWVDHYRLTPQDWPNFRAAVREALGDGPLTVTELGDALTSHAAYAHLRTVFDEGAWTLMKPLSWQGDMSLGPPRDGRLTFQRLDRNPRWAGIPDLDDAGPRAVAAYFRSYGPATLGRVHYWLGNGLSAGRRRLDRWIAGLGDALVPVDIDGTTAYVMEEDVESLTVARVSDAVRLLPGHDQWVMGAGTKDVRVVPPTLREAMTRKANPVIVGGVVRGTWARKRDELMVTWPDGTAPTAAIEEEATRLGDLLGTELRVTTEGPGRGPS</sequence>
<keyword evidence="2" id="KW-1185">Reference proteome</keyword>
<protein>
    <recommendedName>
        <fullName evidence="3">Winged helix DNA-binding domain-containing protein</fullName>
    </recommendedName>
</protein>
<dbReference type="Pfam" id="PF06224">
    <property type="entry name" value="AlkZ-like"/>
    <property type="match status" value="1"/>
</dbReference>
<name>A0ABQ2IHC3_9MICO</name>
<gene>
    <name evidence="1" type="ORF">GCM10009721_42410</name>
</gene>
<dbReference type="EMBL" id="BMNZ01000013">
    <property type="protein sequence ID" value="GGN09950.1"/>
    <property type="molecule type" value="Genomic_DNA"/>
</dbReference>
<proteinExistence type="predicted"/>
<dbReference type="RefSeq" id="WP_030203631.1">
    <property type="nucleotide sequence ID" value="NZ_BMNZ01000013.1"/>
</dbReference>
<organism evidence="1 2">
    <name type="scientific">Terrabacter tumescens</name>
    <dbReference type="NCBI Taxonomy" id="60443"/>
    <lineage>
        <taxon>Bacteria</taxon>
        <taxon>Bacillati</taxon>
        <taxon>Actinomycetota</taxon>
        <taxon>Actinomycetes</taxon>
        <taxon>Micrococcales</taxon>
        <taxon>Intrasporangiaceae</taxon>
        <taxon>Terrabacter</taxon>
    </lineage>
</organism>
<evidence type="ECO:0000313" key="2">
    <source>
        <dbReference type="Proteomes" id="UP000623461"/>
    </source>
</evidence>
<evidence type="ECO:0000313" key="1">
    <source>
        <dbReference type="EMBL" id="GGN09950.1"/>
    </source>
</evidence>
<evidence type="ECO:0008006" key="3">
    <source>
        <dbReference type="Google" id="ProtNLM"/>
    </source>
</evidence>
<comment type="caution">
    <text evidence="1">The sequence shown here is derived from an EMBL/GenBank/DDBJ whole genome shotgun (WGS) entry which is preliminary data.</text>
</comment>
<dbReference type="PANTHER" id="PTHR38479:SF2">
    <property type="entry name" value="WINGED HELIX DNA-BINDING DOMAIN-CONTAINING PROTEIN"/>
    <property type="match status" value="1"/>
</dbReference>
<dbReference type="Proteomes" id="UP000623461">
    <property type="component" value="Unassembled WGS sequence"/>
</dbReference>
<dbReference type="PANTHER" id="PTHR38479">
    <property type="entry name" value="LMO0824 PROTEIN"/>
    <property type="match status" value="1"/>
</dbReference>
<accession>A0ABQ2IHC3</accession>
<dbReference type="InterPro" id="IPR009351">
    <property type="entry name" value="AlkZ-like"/>
</dbReference>